<dbReference type="RefSeq" id="WP_102242360.1">
    <property type="nucleotide sequence ID" value="NZ_CP025704.1"/>
</dbReference>
<dbReference type="KEGG" id="bsto:C0V70_02870"/>
<dbReference type="EMBL" id="CP025704">
    <property type="protein sequence ID" value="AUN97065.1"/>
    <property type="molecule type" value="Genomic_DNA"/>
</dbReference>
<dbReference type="PROSITE" id="PS51257">
    <property type="entry name" value="PROKAR_LIPOPROTEIN"/>
    <property type="match status" value="1"/>
</dbReference>
<evidence type="ECO:0000313" key="3">
    <source>
        <dbReference type="Proteomes" id="UP000235584"/>
    </source>
</evidence>
<dbReference type="Proteomes" id="UP000235584">
    <property type="component" value="Chromosome"/>
</dbReference>
<protein>
    <submittedName>
        <fullName evidence="2">Uncharacterized protein</fullName>
    </submittedName>
</protein>
<name>A0A2K9NPS0_BACTC</name>
<accession>A0A2K9NPS0</accession>
<evidence type="ECO:0000256" key="1">
    <source>
        <dbReference type="SAM" id="MobiDB-lite"/>
    </source>
</evidence>
<proteinExistence type="predicted"/>
<feature type="compositionally biased region" description="Basic and acidic residues" evidence="1">
    <location>
        <begin position="435"/>
        <end position="449"/>
    </location>
</feature>
<gene>
    <name evidence="2" type="ORF">C0V70_02870</name>
</gene>
<dbReference type="OrthoDB" id="9917833at2"/>
<organism evidence="2 3">
    <name type="scientific">Bacteriovorax stolpii</name>
    <name type="common">Bdellovibrio stolpii</name>
    <dbReference type="NCBI Taxonomy" id="960"/>
    <lineage>
        <taxon>Bacteria</taxon>
        <taxon>Pseudomonadati</taxon>
        <taxon>Bdellovibrionota</taxon>
        <taxon>Bacteriovoracia</taxon>
        <taxon>Bacteriovoracales</taxon>
        <taxon>Bacteriovoracaceae</taxon>
        <taxon>Bacteriovorax</taxon>
    </lineage>
</organism>
<feature type="region of interest" description="Disordered" evidence="1">
    <location>
        <begin position="422"/>
        <end position="451"/>
    </location>
</feature>
<sequence>MIWKKSLLISAFTLLASCSHMPEERMSLREPAEAAGSCQELAQSLFLKENYEPDLQKALVDKKLITFSNKFVTVEHPKLNWINKARISLNKSIKNWNNNKYPAFYIFSDEEVVTEAKRYFQTIDSIVSPDVAVDPAATKNMATVEGWMKSFESYQKDVDNLLEERISLQYNLSLLKKLKLKKDEVRDIKVTVKRNGVMVEEILTLRKSEKDLDYQVKRFKEEIKALDGTLLKNGKIKDRIIRQAMLTDMLTIVQREFEYGIKNAKAPNPELQKELERITAMIQKSEFQPTTYGVYRITNKVFIRELAALTKADVAYKKFIETPLLKVKEVINAYIQNRAIKNQTDEEKVGILKRIYAKITSITPKQAAITGGTVAVAGIGIERYFWIQNNPTHSDAGAARVEEVTDQSESVDVKGARVVETNDAQGVQTNGAHEQQLDRTKKEEEKISDSHSSVIEVHIDELTGQ</sequence>
<evidence type="ECO:0000313" key="2">
    <source>
        <dbReference type="EMBL" id="AUN97065.1"/>
    </source>
</evidence>
<keyword evidence="3" id="KW-1185">Reference proteome</keyword>
<reference evidence="2 3" key="1">
    <citation type="submission" date="2018-01" db="EMBL/GenBank/DDBJ databases">
        <title>Complete genome sequence of Bacteriovorax stolpii DSM12778.</title>
        <authorList>
            <person name="Tang B."/>
            <person name="Chang J."/>
        </authorList>
    </citation>
    <scope>NUCLEOTIDE SEQUENCE [LARGE SCALE GENOMIC DNA]</scope>
    <source>
        <strain evidence="2 3">DSM 12778</strain>
    </source>
</reference>
<dbReference type="AlphaFoldDB" id="A0A2K9NPS0"/>
<feature type="compositionally biased region" description="Polar residues" evidence="1">
    <location>
        <begin position="422"/>
        <end position="433"/>
    </location>
</feature>